<organism evidence="2 3">
    <name type="scientific">Heligmosomoides polygyrus</name>
    <name type="common">Parasitic roundworm</name>
    <dbReference type="NCBI Taxonomy" id="6339"/>
    <lineage>
        <taxon>Eukaryota</taxon>
        <taxon>Metazoa</taxon>
        <taxon>Ecdysozoa</taxon>
        <taxon>Nematoda</taxon>
        <taxon>Chromadorea</taxon>
        <taxon>Rhabditida</taxon>
        <taxon>Rhabditina</taxon>
        <taxon>Rhabditomorpha</taxon>
        <taxon>Strongyloidea</taxon>
        <taxon>Heligmosomidae</taxon>
        <taxon>Heligmosomoides</taxon>
    </lineage>
</organism>
<evidence type="ECO:0000313" key="1">
    <source>
        <dbReference type="EMBL" id="VDP57988.1"/>
    </source>
</evidence>
<evidence type="ECO:0000313" key="3">
    <source>
        <dbReference type="WBParaSite" id="HPBE_0002651201-mRNA-1"/>
    </source>
</evidence>
<name>A0A183GUZ2_HELPZ</name>
<dbReference type="Proteomes" id="UP000050761">
    <property type="component" value="Unassembled WGS sequence"/>
</dbReference>
<dbReference type="AlphaFoldDB" id="A0A183GUZ2"/>
<protein>
    <submittedName>
        <fullName evidence="3">Crinkler (CRN) family protein</fullName>
    </submittedName>
</protein>
<evidence type="ECO:0000313" key="2">
    <source>
        <dbReference type="Proteomes" id="UP000050761"/>
    </source>
</evidence>
<keyword evidence="2" id="KW-1185">Reference proteome</keyword>
<gene>
    <name evidence="1" type="ORF">HPBE_LOCUS26513</name>
</gene>
<reference evidence="3" key="2">
    <citation type="submission" date="2019-09" db="UniProtKB">
        <authorList>
            <consortium name="WormBaseParasite"/>
        </authorList>
    </citation>
    <scope>IDENTIFICATION</scope>
</reference>
<reference evidence="1 2" key="1">
    <citation type="submission" date="2018-11" db="EMBL/GenBank/DDBJ databases">
        <authorList>
            <consortium name="Pathogen Informatics"/>
        </authorList>
    </citation>
    <scope>NUCLEOTIDE SEQUENCE [LARGE SCALE GENOMIC DNA]</scope>
</reference>
<dbReference type="OrthoDB" id="5866964at2759"/>
<dbReference type="WBParaSite" id="HPBE_0002651201-mRNA-1">
    <property type="protein sequence ID" value="HPBE_0002651201-mRNA-1"/>
    <property type="gene ID" value="HPBE_0002651201"/>
</dbReference>
<sequence length="159" mass="18391">MSTTKRDVRWHYADDVTSMKLRYEENNENDVIRLLELPKNTIIITPTMLEWFKKYSSKGVTLDDTFHTTRYNVKLANLTVADERDRGLPADDINTTKRDVEIVPTECPGKTVVTVINALVNFLNIMHHRLRVVYLKSNDSHCWHKKVIFGSGVARVDSE</sequence>
<accession>A0A3P8FF29</accession>
<accession>A0A183GUZ2</accession>
<dbReference type="EMBL" id="UZAH01040149">
    <property type="protein sequence ID" value="VDP57988.1"/>
    <property type="molecule type" value="Genomic_DNA"/>
</dbReference>
<proteinExistence type="predicted"/>